<dbReference type="Proteomes" id="UP001472677">
    <property type="component" value="Unassembled WGS sequence"/>
</dbReference>
<keyword evidence="2" id="KW-1185">Reference proteome</keyword>
<comment type="caution">
    <text evidence="1">The sequence shown here is derived from an EMBL/GenBank/DDBJ whole genome shotgun (WGS) entry which is preliminary data.</text>
</comment>
<evidence type="ECO:0000313" key="2">
    <source>
        <dbReference type="Proteomes" id="UP001472677"/>
    </source>
</evidence>
<evidence type="ECO:0008006" key="3">
    <source>
        <dbReference type="Google" id="ProtNLM"/>
    </source>
</evidence>
<organism evidence="1 2">
    <name type="scientific">Hibiscus sabdariffa</name>
    <name type="common">roselle</name>
    <dbReference type="NCBI Taxonomy" id="183260"/>
    <lineage>
        <taxon>Eukaryota</taxon>
        <taxon>Viridiplantae</taxon>
        <taxon>Streptophyta</taxon>
        <taxon>Embryophyta</taxon>
        <taxon>Tracheophyta</taxon>
        <taxon>Spermatophyta</taxon>
        <taxon>Magnoliopsida</taxon>
        <taxon>eudicotyledons</taxon>
        <taxon>Gunneridae</taxon>
        <taxon>Pentapetalae</taxon>
        <taxon>rosids</taxon>
        <taxon>malvids</taxon>
        <taxon>Malvales</taxon>
        <taxon>Malvaceae</taxon>
        <taxon>Malvoideae</taxon>
        <taxon>Hibiscus</taxon>
    </lineage>
</organism>
<accession>A0ABR2FPF0</accession>
<name>A0ABR2FPF0_9ROSI</name>
<proteinExistence type="predicted"/>
<protein>
    <recommendedName>
        <fullName evidence="3">DUF4283 domain-containing protein</fullName>
    </recommendedName>
</protein>
<dbReference type="EMBL" id="JBBPBM010000005">
    <property type="protein sequence ID" value="KAK8583996.1"/>
    <property type="molecule type" value="Genomic_DNA"/>
</dbReference>
<reference evidence="1 2" key="1">
    <citation type="journal article" date="2024" name="G3 (Bethesda)">
        <title>Genome assembly of Hibiscus sabdariffa L. provides insights into metabolisms of medicinal natural products.</title>
        <authorList>
            <person name="Kim T."/>
        </authorList>
    </citation>
    <scope>NUCLEOTIDE SEQUENCE [LARGE SCALE GENOMIC DNA]</scope>
    <source>
        <strain evidence="1">TK-2024</strain>
        <tissue evidence="1">Old leaves</tissue>
    </source>
</reference>
<sequence length="362" mass="38251">MMELGTGGEHSGCSNPGALVLGEFPPLASGALAATVESATINSVVGADVAVGATVEEASSVVAATAKLNRDVRSLGKGWSNLFSDQSLPFHAPVELDGKILVQPPREVMDLGARQWDNALLGKSPHLNVFQRTVDNLWGREGSILIRFLVPSVYLINFPSCRKDCVEVLATYALPSSIIVDLGNGSYVDVVIELDWAPPCCSSCGAFGHATDKCKITVVPEVVVQDVGVSPVDTSPLVEALIDTSSLVDVNASVVGRHLAPGLMQAQETRDLNSIANSVDNFTVVNNSINAELGVGSVGDKVVNFPDRGDLIVLSSNKFDALCAAVEGRIPEETSRPERAAAVGVVNLMEKLRPKERKKRKG</sequence>
<gene>
    <name evidence="1" type="ORF">V6N12_068248</name>
</gene>
<evidence type="ECO:0000313" key="1">
    <source>
        <dbReference type="EMBL" id="KAK8583996.1"/>
    </source>
</evidence>